<evidence type="ECO:0000259" key="2">
    <source>
        <dbReference type="Pfam" id="PF03816"/>
    </source>
</evidence>
<dbReference type="InterPro" id="IPR004474">
    <property type="entry name" value="LytR_CpsA_psr"/>
</dbReference>
<dbReference type="PANTHER" id="PTHR33392:SF6">
    <property type="entry name" value="POLYISOPRENYL-TEICHOIC ACID--PEPTIDOGLYCAN TEICHOIC ACID TRANSFERASE TAGU"/>
    <property type="match status" value="1"/>
</dbReference>
<gene>
    <name evidence="3" type="ORF">BBD42_09130</name>
</gene>
<dbReference type="NCBIfam" id="TIGR00350">
    <property type="entry name" value="lytR_cpsA_psr"/>
    <property type="match status" value="1"/>
</dbReference>
<dbReference type="Gene3D" id="3.40.630.190">
    <property type="entry name" value="LCP protein"/>
    <property type="match status" value="1"/>
</dbReference>
<protein>
    <submittedName>
        <fullName evidence="3">Transcriptional regulator</fullName>
    </submittedName>
</protein>
<dbReference type="RefSeq" id="WP_099517888.1">
    <property type="nucleotide sequence ID" value="NZ_CP016808.1"/>
</dbReference>
<sequence>MSKWTKKKKWIYTLCAAVLVLGTAGYFNRGALAMLGFNWFLSDQVATQLEQTYKPIEGREPIQVGNMNTNPFALMLLGVDQRGKETGRSDTMIYTVIRPKDGAILMVSIPRDTYTEIVGKNKEDKITHAYAFGGAKMAIETVENLFNQPINYYAAINFQGFRDVIDAMGGISLPIAEDIVNKDPDHEKFVVKGGQDVYNGNDALNYVRYREDAGGDMSRTGRHQIFLNQLLDKVSEVGQWSKIPDLIDIMGENFSTDIQPDQMIKLAQQLLQQDNRTIYSHTLKGEGHRLTNGGAWYYFADKDDLSKTQAMIGSWLNPDTAKQDLIMPDEYASKVQKPVGSLSSASDAE</sequence>
<feature type="domain" description="Cell envelope-related transcriptional attenuator" evidence="2">
    <location>
        <begin position="88"/>
        <end position="235"/>
    </location>
</feature>
<accession>A0A1B2DFW3</accession>
<comment type="similarity">
    <text evidence="1">Belongs to the LytR/CpsA/Psr (LCP) family.</text>
</comment>
<dbReference type="AlphaFoldDB" id="A0A1B2DFW3"/>
<dbReference type="EMBL" id="CP016808">
    <property type="protein sequence ID" value="ANY66601.1"/>
    <property type="molecule type" value="Genomic_DNA"/>
</dbReference>
<dbReference type="InterPro" id="IPR050922">
    <property type="entry name" value="LytR/CpsA/Psr_CW_biosynth"/>
</dbReference>
<evidence type="ECO:0000313" key="3">
    <source>
        <dbReference type="EMBL" id="ANY66601.1"/>
    </source>
</evidence>
<proteinExistence type="inferred from homology"/>
<name>A0A1B2DFW3_9BACL</name>
<reference evidence="3" key="1">
    <citation type="submission" date="2016-08" db="EMBL/GenBank/DDBJ databases">
        <title>Complete Genome Seqeunce of Paenibacillus sp. BIHB 4019 from tea rhizoplane.</title>
        <authorList>
            <person name="Thakur R."/>
            <person name="Swarnkar M.K."/>
            <person name="Gulati A."/>
        </authorList>
    </citation>
    <scope>NUCLEOTIDE SEQUENCE [LARGE SCALE GENOMIC DNA]</scope>
    <source>
        <strain evidence="3">BIHB4019</strain>
    </source>
</reference>
<dbReference type="PANTHER" id="PTHR33392">
    <property type="entry name" value="POLYISOPRENYL-TEICHOIC ACID--PEPTIDOGLYCAN TEICHOIC ACID TRANSFERASE TAGU"/>
    <property type="match status" value="1"/>
</dbReference>
<evidence type="ECO:0000256" key="1">
    <source>
        <dbReference type="ARBA" id="ARBA00006068"/>
    </source>
</evidence>
<organism evidence="3">
    <name type="scientific">Paenibacillus sp. BIHB 4019</name>
    <dbReference type="NCBI Taxonomy" id="1870819"/>
    <lineage>
        <taxon>Bacteria</taxon>
        <taxon>Bacillati</taxon>
        <taxon>Bacillota</taxon>
        <taxon>Bacilli</taxon>
        <taxon>Bacillales</taxon>
        <taxon>Paenibacillaceae</taxon>
        <taxon>Paenibacillus</taxon>
    </lineage>
</organism>
<dbReference type="Pfam" id="PF03816">
    <property type="entry name" value="LytR_cpsA_psr"/>
    <property type="match status" value="1"/>
</dbReference>